<dbReference type="STRING" id="1169540.A0A0G4ERQ0"/>
<dbReference type="InterPro" id="IPR029033">
    <property type="entry name" value="His_PPase_superfam"/>
</dbReference>
<dbReference type="Proteomes" id="UP000041254">
    <property type="component" value="Unassembled WGS sequence"/>
</dbReference>
<dbReference type="OrthoDB" id="354304at2759"/>
<protein>
    <recommendedName>
        <fullName evidence="5">Phosphoglycerate mutase</fullName>
    </recommendedName>
</protein>
<accession>A0A0G4ERQ0</accession>
<dbReference type="Pfam" id="PF00300">
    <property type="entry name" value="His_Phos_1"/>
    <property type="match status" value="1"/>
</dbReference>
<dbReference type="PhylomeDB" id="A0A0G4ERQ0"/>
<feature type="binding site" evidence="2">
    <location>
        <position position="72"/>
    </location>
    <ligand>
        <name>substrate</name>
    </ligand>
</feature>
<evidence type="ECO:0000313" key="4">
    <source>
        <dbReference type="Proteomes" id="UP000041254"/>
    </source>
</evidence>
<feature type="active site" description="Proton donor/acceptor" evidence="1">
    <location>
        <position position="99"/>
    </location>
</feature>
<gene>
    <name evidence="3" type="ORF">Vbra_12826</name>
</gene>
<keyword evidence="4" id="KW-1185">Reference proteome</keyword>
<evidence type="ECO:0000256" key="2">
    <source>
        <dbReference type="PIRSR" id="PIRSR613078-2"/>
    </source>
</evidence>
<dbReference type="AlphaFoldDB" id="A0A0G4ERQ0"/>
<dbReference type="SUPFAM" id="SSF53254">
    <property type="entry name" value="Phosphoglycerate mutase-like"/>
    <property type="match status" value="1"/>
</dbReference>
<feature type="binding site" evidence="2">
    <location>
        <begin position="18"/>
        <end position="25"/>
    </location>
    <ligand>
        <name>substrate</name>
    </ligand>
</feature>
<dbReference type="OMA" id="EWHAWRI"/>
<reference evidence="3 4" key="1">
    <citation type="submission" date="2014-11" db="EMBL/GenBank/DDBJ databases">
        <authorList>
            <person name="Zhu J."/>
            <person name="Qi W."/>
            <person name="Song R."/>
        </authorList>
    </citation>
    <scope>NUCLEOTIDE SEQUENCE [LARGE SCALE GENOMIC DNA]</scope>
</reference>
<dbReference type="SMART" id="SM00855">
    <property type="entry name" value="PGAM"/>
    <property type="match status" value="1"/>
</dbReference>
<feature type="active site" description="Tele-phosphohistidine intermediate" evidence="1">
    <location>
        <position position="19"/>
    </location>
</feature>
<dbReference type="GO" id="GO:0005737">
    <property type="term" value="C:cytoplasm"/>
    <property type="evidence" value="ECO:0007669"/>
    <property type="project" value="TreeGrafter"/>
</dbReference>
<sequence>MGQTSGEKSGRCLLYCLRHGETNWNREGRIQGQLDQPLNDTGRQQVRMSAQQLKKEYDPLPFDVCYTSPLLRCSESAEILVEGLGMPASAIRRDDALKEWNAGKMQGHLLSELANLFPAEWHAWRIHRDPDHEMAGGESFRQRYVRVVGAVERIAAAHPDEDILIMTHGGVLDDLFRKATNMGMFAPSNCPKINAAVHLIQLTPSGRPEDPFEWTILKWGNVDLDKLPKPAMAGTEHHLPSFVAREGAQTVTVTEGGGAGVQGIEYA</sequence>
<proteinExistence type="predicted"/>
<dbReference type="PANTHER" id="PTHR48100">
    <property type="entry name" value="BROAD-SPECIFICITY PHOSPHATASE YOR283W-RELATED"/>
    <property type="match status" value="1"/>
</dbReference>
<dbReference type="InParanoid" id="A0A0G4ERQ0"/>
<dbReference type="InterPro" id="IPR050275">
    <property type="entry name" value="PGM_Phosphatase"/>
</dbReference>
<evidence type="ECO:0008006" key="5">
    <source>
        <dbReference type="Google" id="ProtNLM"/>
    </source>
</evidence>
<organism evidence="3 4">
    <name type="scientific">Vitrella brassicaformis (strain CCMP3155)</name>
    <dbReference type="NCBI Taxonomy" id="1169540"/>
    <lineage>
        <taxon>Eukaryota</taxon>
        <taxon>Sar</taxon>
        <taxon>Alveolata</taxon>
        <taxon>Colpodellida</taxon>
        <taxon>Vitrellaceae</taxon>
        <taxon>Vitrella</taxon>
    </lineage>
</organism>
<name>A0A0G4ERQ0_VITBC</name>
<dbReference type="VEuPathDB" id="CryptoDB:Vbra_12826"/>
<evidence type="ECO:0000256" key="1">
    <source>
        <dbReference type="PIRSR" id="PIRSR613078-1"/>
    </source>
</evidence>
<dbReference type="InterPro" id="IPR013078">
    <property type="entry name" value="His_Pase_superF_clade-1"/>
</dbReference>
<dbReference type="EMBL" id="CDMY01000295">
    <property type="protein sequence ID" value="CEM00557.1"/>
    <property type="molecule type" value="Genomic_DNA"/>
</dbReference>
<dbReference type="PANTHER" id="PTHR48100:SF1">
    <property type="entry name" value="HISTIDINE PHOSPHATASE FAMILY PROTEIN-RELATED"/>
    <property type="match status" value="1"/>
</dbReference>
<evidence type="ECO:0000313" key="3">
    <source>
        <dbReference type="EMBL" id="CEM00557.1"/>
    </source>
</evidence>
<dbReference type="Gene3D" id="3.40.50.1240">
    <property type="entry name" value="Phosphoglycerate mutase-like"/>
    <property type="match status" value="1"/>
</dbReference>
<dbReference type="GO" id="GO:0016791">
    <property type="term" value="F:phosphatase activity"/>
    <property type="evidence" value="ECO:0007669"/>
    <property type="project" value="TreeGrafter"/>
</dbReference>
<dbReference type="CDD" id="cd07067">
    <property type="entry name" value="HP_PGM_like"/>
    <property type="match status" value="1"/>
</dbReference>